<proteinExistence type="predicted"/>
<evidence type="ECO:0000313" key="2">
    <source>
        <dbReference type="Proteomes" id="UP000003692"/>
    </source>
</evidence>
<dbReference type="Proteomes" id="UP000003692">
    <property type="component" value="Unassembled WGS sequence"/>
</dbReference>
<accession>D4F788</accession>
<name>D4F788_EDWTA</name>
<protein>
    <submittedName>
        <fullName evidence="1">Uncharacterized protein</fullName>
    </submittedName>
</protein>
<dbReference type="HOGENOM" id="CLU_2896941_0_0_6"/>
<gene>
    <name evidence="1" type="ORF">EDWATA_02622</name>
</gene>
<reference evidence="1 2" key="1">
    <citation type="submission" date="2010-02" db="EMBL/GenBank/DDBJ databases">
        <authorList>
            <person name="Weinstock G."/>
            <person name="Sodergren E."/>
            <person name="Clifton S."/>
            <person name="Fulton L."/>
            <person name="Fulton B."/>
            <person name="Courtney L."/>
            <person name="Fronick C."/>
            <person name="Harrison M."/>
            <person name="Strong C."/>
            <person name="Farmer C."/>
            <person name="Delahaunty K."/>
            <person name="Markovic C."/>
            <person name="Hall O."/>
            <person name="Minx P."/>
            <person name="Tomlinson C."/>
            <person name="Mitreva M."/>
            <person name="Nelson J."/>
            <person name="Hou S."/>
            <person name="Wollam A."/>
            <person name="Pepin K.H."/>
            <person name="Johnson M."/>
            <person name="Bhonagiri V."/>
            <person name="Zhang X."/>
            <person name="Suruliraj S."/>
            <person name="Warren W."/>
            <person name="Chinwalla A."/>
            <person name="Mardis E.R."/>
            <person name="Wilson R.K."/>
        </authorList>
    </citation>
    <scope>NUCLEOTIDE SEQUENCE [LARGE SCALE GENOMIC DNA]</scope>
    <source>
        <strain evidence="1 2">ATCC 23685</strain>
    </source>
</reference>
<dbReference type="AlphaFoldDB" id="D4F788"/>
<sequence>MARAVSGRRAALAPHIPPGPYLTARHRTIFQRSICISPNFNPQILHNYSDEVTLCPINCYSD</sequence>
<organism evidence="1 2">
    <name type="scientific">Edwardsiella tarda ATCC 23685</name>
    <dbReference type="NCBI Taxonomy" id="500638"/>
    <lineage>
        <taxon>Bacteria</taxon>
        <taxon>Pseudomonadati</taxon>
        <taxon>Pseudomonadota</taxon>
        <taxon>Gammaproteobacteria</taxon>
        <taxon>Enterobacterales</taxon>
        <taxon>Hafniaceae</taxon>
        <taxon>Edwardsiella</taxon>
    </lineage>
</organism>
<dbReference type="EMBL" id="ADGK01000225">
    <property type="protein sequence ID" value="EFE22375.1"/>
    <property type="molecule type" value="Genomic_DNA"/>
</dbReference>
<evidence type="ECO:0000313" key="1">
    <source>
        <dbReference type="EMBL" id="EFE22375.1"/>
    </source>
</evidence>
<comment type="caution">
    <text evidence="1">The sequence shown here is derived from an EMBL/GenBank/DDBJ whole genome shotgun (WGS) entry which is preliminary data.</text>
</comment>